<proteinExistence type="predicted"/>
<accession>A0ABV0JW35</accession>
<dbReference type="EMBL" id="JAMPKK010000080">
    <property type="protein sequence ID" value="MEP0867647.1"/>
    <property type="molecule type" value="Genomic_DNA"/>
</dbReference>
<dbReference type="RefSeq" id="WP_190427253.1">
    <property type="nucleotide sequence ID" value="NZ_JAMPKK010000080.1"/>
</dbReference>
<dbReference type="Proteomes" id="UP001442494">
    <property type="component" value="Unassembled WGS sequence"/>
</dbReference>
<evidence type="ECO:0000313" key="2">
    <source>
        <dbReference type="Proteomes" id="UP001442494"/>
    </source>
</evidence>
<protein>
    <submittedName>
        <fullName evidence="1">Uncharacterized protein</fullName>
    </submittedName>
</protein>
<gene>
    <name evidence="1" type="ORF">NDI37_24675</name>
</gene>
<name>A0ABV0JW35_9CYAN</name>
<keyword evidence="2" id="KW-1185">Reference proteome</keyword>
<organism evidence="1 2">
    <name type="scientific">Funiculus sociatus GB2-A5</name>
    <dbReference type="NCBI Taxonomy" id="2933946"/>
    <lineage>
        <taxon>Bacteria</taxon>
        <taxon>Bacillati</taxon>
        <taxon>Cyanobacteriota</taxon>
        <taxon>Cyanophyceae</taxon>
        <taxon>Coleofasciculales</taxon>
        <taxon>Coleofasciculaceae</taxon>
        <taxon>Funiculus</taxon>
    </lineage>
</organism>
<evidence type="ECO:0000313" key="1">
    <source>
        <dbReference type="EMBL" id="MEP0867647.1"/>
    </source>
</evidence>
<sequence>MGLEIALLLTLIISGLGCNSSSINMEATVWSCEASGVSRSYTVELLNRSSNHFELKIYDAPNFLQGNYKETIEITVENTDTLALVGTGQTSTGEQIRVTALSSAVDFTVTNSKYGTAVGRCVLNVEMN</sequence>
<reference evidence="1 2" key="1">
    <citation type="submission" date="2022-04" db="EMBL/GenBank/DDBJ databases">
        <title>Positive selection, recombination, and allopatry shape intraspecific diversity of widespread and dominant cyanobacteria.</title>
        <authorList>
            <person name="Wei J."/>
            <person name="Shu W."/>
            <person name="Hu C."/>
        </authorList>
    </citation>
    <scope>NUCLEOTIDE SEQUENCE [LARGE SCALE GENOMIC DNA]</scope>
    <source>
        <strain evidence="1 2">GB2-A5</strain>
    </source>
</reference>
<comment type="caution">
    <text evidence="1">The sequence shown here is derived from an EMBL/GenBank/DDBJ whole genome shotgun (WGS) entry which is preliminary data.</text>
</comment>